<dbReference type="Proteomes" id="UP000220527">
    <property type="component" value="Unassembled WGS sequence"/>
</dbReference>
<accession>A0A2A6RDD4</accession>
<dbReference type="InterPro" id="IPR002716">
    <property type="entry name" value="PIN_dom"/>
</dbReference>
<dbReference type="OrthoDB" id="7062868at2"/>
<dbReference type="InterPro" id="IPR029060">
    <property type="entry name" value="PIN-like_dom_sf"/>
</dbReference>
<gene>
    <name evidence="2" type="ORF">CJ255_21940</name>
</gene>
<evidence type="ECO:0000313" key="3">
    <source>
        <dbReference type="Proteomes" id="UP000220527"/>
    </source>
</evidence>
<protein>
    <submittedName>
        <fullName evidence="2">PIN domain nuclease</fullName>
    </submittedName>
</protein>
<feature type="domain" description="PIN" evidence="1">
    <location>
        <begin position="4"/>
        <end position="136"/>
    </location>
</feature>
<organism evidence="2 3">
    <name type="scientific">Candidatus Viridilinea mediisalina</name>
    <dbReference type="NCBI Taxonomy" id="2024553"/>
    <lineage>
        <taxon>Bacteria</taxon>
        <taxon>Bacillati</taxon>
        <taxon>Chloroflexota</taxon>
        <taxon>Chloroflexia</taxon>
        <taxon>Chloroflexales</taxon>
        <taxon>Chloroflexineae</taxon>
        <taxon>Oscillochloridaceae</taxon>
        <taxon>Candidatus Viridilinea</taxon>
    </lineage>
</organism>
<evidence type="ECO:0000259" key="1">
    <source>
        <dbReference type="Pfam" id="PF01850"/>
    </source>
</evidence>
<dbReference type="CDD" id="cd09854">
    <property type="entry name" value="PIN_VapC-like"/>
    <property type="match status" value="1"/>
</dbReference>
<proteinExistence type="predicted"/>
<name>A0A2A6RDD4_9CHLR</name>
<dbReference type="AlphaFoldDB" id="A0A2A6RDD4"/>
<evidence type="ECO:0000313" key="2">
    <source>
        <dbReference type="EMBL" id="PDV98485.1"/>
    </source>
</evidence>
<dbReference type="SUPFAM" id="SSF88723">
    <property type="entry name" value="PIN domain-like"/>
    <property type="match status" value="1"/>
</dbReference>
<reference evidence="3" key="1">
    <citation type="submission" date="2017-08" db="EMBL/GenBank/DDBJ databases">
        <authorList>
            <person name="Grouzdev D.S."/>
            <person name="Gaisin V.A."/>
            <person name="Rysina M.S."/>
            <person name="Gorlenko V.M."/>
        </authorList>
    </citation>
    <scope>NUCLEOTIDE SEQUENCE [LARGE SCALE GENOMIC DNA]</scope>
    <source>
        <strain evidence="3">Kir15-3F</strain>
    </source>
</reference>
<keyword evidence="3" id="KW-1185">Reference proteome</keyword>
<dbReference type="RefSeq" id="WP_097646194.1">
    <property type="nucleotide sequence ID" value="NZ_NQWI01000272.1"/>
</dbReference>
<dbReference type="Pfam" id="PF01850">
    <property type="entry name" value="PIN"/>
    <property type="match status" value="1"/>
</dbReference>
<sequence>MTTYLCDTNIWLRAVQSEAAQHAFAINALTALLTRGDEIVLTAQNLIEFWSVASRPIEANGLGWPAATVRHEIDQLLTQFQLLEETPAIFVYWHQLVTKHHIVGRRVHDARLAAVMLAHEVTHLLTFNGNDFRAFDEIVVVAPADVLESQK</sequence>
<dbReference type="Gene3D" id="3.40.50.1010">
    <property type="entry name" value="5'-nuclease"/>
    <property type="match status" value="1"/>
</dbReference>
<comment type="caution">
    <text evidence="2">The sequence shown here is derived from an EMBL/GenBank/DDBJ whole genome shotgun (WGS) entry which is preliminary data.</text>
</comment>
<dbReference type="EMBL" id="NQWI01000272">
    <property type="protein sequence ID" value="PDV98485.1"/>
    <property type="molecule type" value="Genomic_DNA"/>
</dbReference>